<evidence type="ECO:0000256" key="5">
    <source>
        <dbReference type="ARBA" id="ARBA00023204"/>
    </source>
</evidence>
<evidence type="ECO:0000256" key="3">
    <source>
        <dbReference type="ARBA" id="ARBA00022769"/>
    </source>
</evidence>
<dbReference type="PROSITE" id="PS50165">
    <property type="entry name" value="UVRC"/>
    <property type="match status" value="1"/>
</dbReference>
<dbReference type="Gene3D" id="3.30.420.340">
    <property type="entry name" value="UvrC, RNAse H endonuclease domain"/>
    <property type="match status" value="1"/>
</dbReference>
<evidence type="ECO:0000313" key="10">
    <source>
        <dbReference type="Proteomes" id="UP000178869"/>
    </source>
</evidence>
<feature type="domain" description="GIY-YIG" evidence="7">
    <location>
        <begin position="11"/>
        <end position="88"/>
    </location>
</feature>
<dbReference type="InterPro" id="IPR050066">
    <property type="entry name" value="UvrABC_protein_C"/>
</dbReference>
<dbReference type="GO" id="GO:0009380">
    <property type="term" value="C:excinuclease repair complex"/>
    <property type="evidence" value="ECO:0007669"/>
    <property type="project" value="TreeGrafter"/>
</dbReference>
<keyword evidence="2" id="KW-0227">DNA damage</keyword>
<protein>
    <recommendedName>
        <fullName evidence="11">Excinuclease ABC subunit C</fullName>
    </recommendedName>
</protein>
<evidence type="ECO:0008006" key="11">
    <source>
        <dbReference type="Google" id="ProtNLM"/>
    </source>
</evidence>
<dbReference type="CDD" id="cd10434">
    <property type="entry name" value="GIY-YIG_UvrC_Cho"/>
    <property type="match status" value="1"/>
</dbReference>
<evidence type="ECO:0000313" key="9">
    <source>
        <dbReference type="EMBL" id="OHA46408.1"/>
    </source>
</evidence>
<dbReference type="FunFam" id="3.40.1440.10:FF:000001">
    <property type="entry name" value="UvrABC system protein C"/>
    <property type="match status" value="1"/>
</dbReference>
<keyword evidence="1" id="KW-0963">Cytoplasm</keyword>
<dbReference type="Pfam" id="PF01541">
    <property type="entry name" value="GIY-YIG"/>
    <property type="match status" value="1"/>
</dbReference>
<evidence type="ECO:0000256" key="1">
    <source>
        <dbReference type="ARBA" id="ARBA00022490"/>
    </source>
</evidence>
<sequence>MAPKKINKTPTTSGVYFFWQKNKIIYVGKAANLKSRLSSYFNKSNIDSRKTSMIQIANKITWRRTSSSIEALVLESLLIKKHKPQFNVALRDDKQYFYVGFTKEECPRVFLTHQPQNPNSKFPGRAGQIQNSIEYIGPFTEGHTIKSTLKMLRHIFPYCTHKGLPKNCLWYALGLCPLSANSTSEEAAACRKNIEAIRDILRGNNKNLVRRLEKEMTKLAKEENFEGATKLRDQMTALKNIYAHQNVLNQEQYVNFKQHSLYDLPEGLLKYLPRKDPREWRIEGYDISNIQGQEATGSLVSFAGSKPLKNLYKKFRIKTVKGANDVAMMREIIGRRLNHYKEWPLPDIFLIDGGRPQINAVNNALFEWSHFASTDIEAPRGKQKLPIIIGLAKRNEELYLTTVKKPYALNKNNSVLLMFMCVRDESHRFAKSYHSKLHKKAMLFE</sequence>
<evidence type="ECO:0000259" key="7">
    <source>
        <dbReference type="PROSITE" id="PS50164"/>
    </source>
</evidence>
<dbReference type="Gene3D" id="4.10.860.10">
    <property type="entry name" value="UVR domain"/>
    <property type="match status" value="1"/>
</dbReference>
<feature type="domain" description="UvrC family homology region profile" evidence="8">
    <location>
        <begin position="213"/>
        <end position="365"/>
    </location>
</feature>
<dbReference type="PROSITE" id="PS50164">
    <property type="entry name" value="GIY_YIG"/>
    <property type="match status" value="1"/>
</dbReference>
<feature type="domain" description="UVR" evidence="6">
    <location>
        <begin position="206"/>
        <end position="241"/>
    </location>
</feature>
<reference evidence="9 10" key="1">
    <citation type="journal article" date="2016" name="Nat. Commun.">
        <title>Thousands of microbial genomes shed light on interconnected biogeochemical processes in an aquifer system.</title>
        <authorList>
            <person name="Anantharaman K."/>
            <person name="Brown C.T."/>
            <person name="Hug L.A."/>
            <person name="Sharon I."/>
            <person name="Castelle C.J."/>
            <person name="Probst A.J."/>
            <person name="Thomas B.C."/>
            <person name="Singh A."/>
            <person name="Wilkins M.J."/>
            <person name="Karaoz U."/>
            <person name="Brodie E.L."/>
            <person name="Williams K.H."/>
            <person name="Hubbard S.S."/>
            <person name="Banfield J.F."/>
        </authorList>
    </citation>
    <scope>NUCLEOTIDE SEQUENCE [LARGE SCALE GENOMIC DNA]</scope>
</reference>
<dbReference type="InterPro" id="IPR047296">
    <property type="entry name" value="GIY-YIG_UvrC_Cho"/>
</dbReference>
<dbReference type="InterPro" id="IPR000305">
    <property type="entry name" value="GIY-YIG_endonuc"/>
</dbReference>
<dbReference type="PROSITE" id="PS50151">
    <property type="entry name" value="UVR"/>
    <property type="match status" value="1"/>
</dbReference>
<gene>
    <name evidence="9" type="ORF">A2828_00475</name>
</gene>
<dbReference type="GO" id="GO:0006289">
    <property type="term" value="P:nucleotide-excision repair"/>
    <property type="evidence" value="ECO:0007669"/>
    <property type="project" value="InterPro"/>
</dbReference>
<dbReference type="SMART" id="SM00465">
    <property type="entry name" value="GIYc"/>
    <property type="match status" value="1"/>
</dbReference>
<dbReference type="PANTHER" id="PTHR30562:SF1">
    <property type="entry name" value="UVRABC SYSTEM PROTEIN C"/>
    <property type="match status" value="1"/>
</dbReference>
<dbReference type="EMBL" id="MHSR01000016">
    <property type="protein sequence ID" value="OHA46408.1"/>
    <property type="molecule type" value="Genomic_DNA"/>
</dbReference>
<evidence type="ECO:0000256" key="4">
    <source>
        <dbReference type="ARBA" id="ARBA00022881"/>
    </source>
</evidence>
<dbReference type="SUPFAM" id="SSF46600">
    <property type="entry name" value="C-terminal UvrC-binding domain of UvrB"/>
    <property type="match status" value="1"/>
</dbReference>
<comment type="caution">
    <text evidence="9">The sequence shown here is derived from an EMBL/GenBank/DDBJ whole genome shotgun (WGS) entry which is preliminary data.</text>
</comment>
<dbReference type="SUPFAM" id="SSF82771">
    <property type="entry name" value="GIY-YIG endonuclease"/>
    <property type="match status" value="1"/>
</dbReference>
<dbReference type="GO" id="GO:0009381">
    <property type="term" value="F:excinuclease ABC activity"/>
    <property type="evidence" value="ECO:0007669"/>
    <property type="project" value="InterPro"/>
</dbReference>
<evidence type="ECO:0000256" key="2">
    <source>
        <dbReference type="ARBA" id="ARBA00022763"/>
    </source>
</evidence>
<evidence type="ECO:0000259" key="8">
    <source>
        <dbReference type="PROSITE" id="PS50165"/>
    </source>
</evidence>
<proteinExistence type="predicted"/>
<dbReference type="InterPro" id="IPR036876">
    <property type="entry name" value="UVR_dom_sf"/>
</dbReference>
<dbReference type="InterPro" id="IPR001943">
    <property type="entry name" value="UVR_dom"/>
</dbReference>
<keyword evidence="3" id="KW-0228">DNA excision</keyword>
<dbReference type="Gene3D" id="3.40.1440.10">
    <property type="entry name" value="GIY-YIG endonuclease"/>
    <property type="match status" value="1"/>
</dbReference>
<keyword evidence="5" id="KW-0234">DNA repair</keyword>
<dbReference type="AlphaFoldDB" id="A0A1G2PDJ1"/>
<accession>A0A1G2PDJ1</accession>
<keyword evidence="4" id="KW-0267">Excision nuclease</keyword>
<dbReference type="Proteomes" id="UP000178869">
    <property type="component" value="Unassembled WGS sequence"/>
</dbReference>
<dbReference type="Pfam" id="PF02151">
    <property type="entry name" value="UVR"/>
    <property type="match status" value="1"/>
</dbReference>
<dbReference type="InterPro" id="IPR038476">
    <property type="entry name" value="UvrC_RNase_H_dom_sf"/>
</dbReference>
<evidence type="ECO:0000259" key="6">
    <source>
        <dbReference type="PROSITE" id="PS50151"/>
    </source>
</evidence>
<organism evidence="9 10">
    <name type="scientific">Candidatus Terrybacteria bacterium RIFCSPHIGHO2_01_FULL_43_35</name>
    <dbReference type="NCBI Taxonomy" id="1802361"/>
    <lineage>
        <taxon>Bacteria</taxon>
        <taxon>Candidatus Terryibacteriota</taxon>
    </lineage>
</organism>
<name>A0A1G2PDJ1_9BACT</name>
<dbReference type="InterPro" id="IPR001162">
    <property type="entry name" value="UvrC_RNase_H_dom"/>
</dbReference>
<dbReference type="Pfam" id="PF08459">
    <property type="entry name" value="UvrC_RNaseH_dom"/>
    <property type="match status" value="1"/>
</dbReference>
<dbReference type="PANTHER" id="PTHR30562">
    <property type="entry name" value="UVRC/OXIDOREDUCTASE"/>
    <property type="match status" value="1"/>
</dbReference>
<dbReference type="InterPro" id="IPR035901">
    <property type="entry name" value="GIY-YIG_endonuc_sf"/>
</dbReference>